<feature type="active site" description="Charge relay system" evidence="6 7">
    <location>
        <position position="229"/>
    </location>
</feature>
<keyword evidence="4 7" id="KW-0378">Hydrolase</keyword>
<dbReference type="InterPro" id="IPR015500">
    <property type="entry name" value="Peptidase_S8_subtilisin-rel"/>
</dbReference>
<feature type="active site" description="Charge relay system" evidence="6 7">
    <location>
        <position position="156"/>
    </location>
</feature>
<keyword evidence="5 7" id="KW-0720">Serine protease</keyword>
<dbReference type="OrthoDB" id="206201at2759"/>
<evidence type="ECO:0000256" key="2">
    <source>
        <dbReference type="ARBA" id="ARBA00022670"/>
    </source>
</evidence>
<name>A0A833VMB2_9POAL</name>
<dbReference type="Pfam" id="PF17766">
    <property type="entry name" value="fn3_6"/>
    <property type="match status" value="1"/>
</dbReference>
<dbReference type="InterPro" id="IPR037045">
    <property type="entry name" value="S8pro/Inhibitor_I9_sf"/>
</dbReference>
<dbReference type="InterPro" id="IPR000209">
    <property type="entry name" value="Peptidase_S8/S53_dom"/>
</dbReference>
<keyword evidence="3 8" id="KW-0732">Signal</keyword>
<evidence type="ECO:0000313" key="14">
    <source>
        <dbReference type="Proteomes" id="UP000623129"/>
    </source>
</evidence>
<dbReference type="InterPro" id="IPR045051">
    <property type="entry name" value="SBT"/>
</dbReference>
<dbReference type="Pfam" id="PF05922">
    <property type="entry name" value="Inhibitor_I9"/>
    <property type="match status" value="1"/>
</dbReference>
<organism evidence="13 14">
    <name type="scientific">Carex littledalei</name>
    <dbReference type="NCBI Taxonomy" id="544730"/>
    <lineage>
        <taxon>Eukaryota</taxon>
        <taxon>Viridiplantae</taxon>
        <taxon>Streptophyta</taxon>
        <taxon>Embryophyta</taxon>
        <taxon>Tracheophyta</taxon>
        <taxon>Spermatophyta</taxon>
        <taxon>Magnoliopsida</taxon>
        <taxon>Liliopsida</taxon>
        <taxon>Poales</taxon>
        <taxon>Cyperaceae</taxon>
        <taxon>Cyperoideae</taxon>
        <taxon>Cariceae</taxon>
        <taxon>Carex</taxon>
        <taxon>Carex subgen. Euthyceras</taxon>
    </lineage>
</organism>
<evidence type="ECO:0000256" key="1">
    <source>
        <dbReference type="ARBA" id="ARBA00011073"/>
    </source>
</evidence>
<evidence type="ECO:0000256" key="6">
    <source>
        <dbReference type="PIRSR" id="PIRSR615500-1"/>
    </source>
</evidence>
<dbReference type="FunFam" id="3.50.30.30:FF:000005">
    <property type="entry name" value="subtilisin-like protease SBT1.5"/>
    <property type="match status" value="1"/>
</dbReference>
<comment type="similarity">
    <text evidence="1 7">Belongs to the peptidase S8 family.</text>
</comment>
<feature type="domain" description="Peptidase S8/S53" evidence="9">
    <location>
        <begin position="147"/>
        <end position="611"/>
    </location>
</feature>
<proteinExistence type="inferred from homology"/>
<dbReference type="InterPro" id="IPR023828">
    <property type="entry name" value="Peptidase_S8_Ser-AS"/>
</dbReference>
<evidence type="ECO:0000256" key="4">
    <source>
        <dbReference type="ARBA" id="ARBA00022801"/>
    </source>
</evidence>
<protein>
    <submittedName>
        <fullName evidence="13">Subtilisin-like protease SBT5.4 isoform X1</fullName>
    </submittedName>
</protein>
<dbReference type="SUPFAM" id="SSF52743">
    <property type="entry name" value="Subtilisin-like"/>
    <property type="match status" value="1"/>
</dbReference>
<dbReference type="FunFam" id="3.40.50.200:FF:000006">
    <property type="entry name" value="Subtilisin-like protease SBT1.5"/>
    <property type="match status" value="1"/>
</dbReference>
<dbReference type="Gene3D" id="3.50.30.30">
    <property type="match status" value="1"/>
</dbReference>
<accession>A0A833VMB2</accession>
<feature type="domain" description="Subtilisin-like protease fibronectin type-III" evidence="12">
    <location>
        <begin position="682"/>
        <end position="779"/>
    </location>
</feature>
<dbReference type="AlphaFoldDB" id="A0A833VMB2"/>
<evidence type="ECO:0000256" key="8">
    <source>
        <dbReference type="SAM" id="SignalP"/>
    </source>
</evidence>
<dbReference type="EMBL" id="SWLB01000016">
    <property type="protein sequence ID" value="KAF3328483.1"/>
    <property type="molecule type" value="Genomic_DNA"/>
</dbReference>
<dbReference type="GO" id="GO:0006508">
    <property type="term" value="P:proteolysis"/>
    <property type="evidence" value="ECO:0007669"/>
    <property type="project" value="UniProtKB-KW"/>
</dbReference>
<dbReference type="Gene3D" id="3.40.50.200">
    <property type="entry name" value="Peptidase S8/S53 domain"/>
    <property type="match status" value="1"/>
</dbReference>
<dbReference type="InterPro" id="IPR003137">
    <property type="entry name" value="PA_domain"/>
</dbReference>
<reference evidence="13" key="1">
    <citation type="submission" date="2020-01" db="EMBL/GenBank/DDBJ databases">
        <title>Genome sequence of Kobresia littledalei, the first chromosome-level genome in the family Cyperaceae.</title>
        <authorList>
            <person name="Qu G."/>
        </authorList>
    </citation>
    <scope>NUCLEOTIDE SEQUENCE</scope>
    <source>
        <strain evidence="13">C.B.Clarke</strain>
        <tissue evidence="13">Leaf</tissue>
    </source>
</reference>
<dbReference type="InterPro" id="IPR036852">
    <property type="entry name" value="Peptidase_S8/S53_dom_sf"/>
</dbReference>
<gene>
    <name evidence="13" type="ORF">FCM35_KLT07089</name>
</gene>
<feature type="signal peptide" evidence="8">
    <location>
        <begin position="1"/>
        <end position="25"/>
    </location>
</feature>
<dbReference type="Pfam" id="PF00082">
    <property type="entry name" value="Peptidase_S8"/>
    <property type="match status" value="1"/>
</dbReference>
<dbReference type="Gene3D" id="3.30.70.80">
    <property type="entry name" value="Peptidase S8 propeptide/proteinase inhibitor I9"/>
    <property type="match status" value="1"/>
</dbReference>
<evidence type="ECO:0000259" key="9">
    <source>
        <dbReference type="Pfam" id="PF00082"/>
    </source>
</evidence>
<dbReference type="PANTHER" id="PTHR10795">
    <property type="entry name" value="PROPROTEIN CONVERTASE SUBTILISIN/KEXIN"/>
    <property type="match status" value="1"/>
</dbReference>
<evidence type="ECO:0000259" key="11">
    <source>
        <dbReference type="Pfam" id="PF05922"/>
    </source>
</evidence>
<evidence type="ECO:0000256" key="7">
    <source>
        <dbReference type="PROSITE-ProRule" id="PRU01240"/>
    </source>
</evidence>
<dbReference type="InterPro" id="IPR034197">
    <property type="entry name" value="Peptidases_S8_3"/>
</dbReference>
<comment type="caution">
    <text evidence="13">The sequence shown here is derived from an EMBL/GenBank/DDBJ whole genome shotgun (WGS) entry which is preliminary data.</text>
</comment>
<dbReference type="PROSITE" id="PS51892">
    <property type="entry name" value="SUBTILASE"/>
    <property type="match status" value="1"/>
</dbReference>
<dbReference type="Proteomes" id="UP000623129">
    <property type="component" value="Unassembled WGS sequence"/>
</dbReference>
<dbReference type="CDD" id="cd04852">
    <property type="entry name" value="Peptidases_S8_3"/>
    <property type="match status" value="1"/>
</dbReference>
<feature type="active site" description="Charge relay system" evidence="6 7">
    <location>
        <position position="574"/>
    </location>
</feature>
<feature type="chain" id="PRO_5032866146" evidence="8">
    <location>
        <begin position="26"/>
        <end position="782"/>
    </location>
</feature>
<keyword evidence="2 7" id="KW-0645">Protease</keyword>
<evidence type="ECO:0000259" key="12">
    <source>
        <dbReference type="Pfam" id="PF17766"/>
    </source>
</evidence>
<dbReference type="InterPro" id="IPR010259">
    <property type="entry name" value="S8pro/Inhibitor_I9"/>
</dbReference>
<evidence type="ECO:0000256" key="5">
    <source>
        <dbReference type="ARBA" id="ARBA00022825"/>
    </source>
</evidence>
<dbReference type="CDD" id="cd02120">
    <property type="entry name" value="PA_subtilisin_like"/>
    <property type="match status" value="1"/>
</dbReference>
<sequence>MAPFISSFLLPLLFLFAFFSLSCYSKQSHKVYIVYLGEHGGSYAAEEIQEGHHALLYSVKNSEEEARQSMLYSYKNSINGFAALLSDEEADILSAREEVIWAYPSERRWAPHTTRSWEFITGYEGIKDQRGFGFEESDWLPSKTNHGKDVIVGMLDSGIWPESKSFNDEGLGPVPARWRGICQQEHSFKSSSCNRKIIGARYYLKSYEAYYGSLNTSYAYRSPRDHDGHGTHTSSTVAGRTVLNVSALGGFAYGTVSGGAPLARLAVYKVCWPIPGPNPNIENTCFEADMLAAIDDAIGDGVDVLSISIGSVGNPENFTNDGIAVGALHAAKREIVVVCSAGNSGPKPGTVSNLAPWMITVGASSIDRVFTAEIRLGNGMILTGQTVTPYQLKGKAYPLIYAGDAAIAGTQANLTGQCLPNSLSPDKVKGKIVVCFRGAGLRAEKGQEVKRAGGAAIILGNPAANGDEVPVDAHVLPGAGVSANDAIKILTYINTSGNPTASLGQARTVVDVRPSPSMAQFSSRGPNVLEPNILKPDITGPGLNILAAWSESSSPTKLNSDKRRVKYNIISGTSMSCPHVSATAVLLKSIYPHWSSSAIRSAMMTTATINNAQGGPLMNGDGTIGGPFDYGSGHVRPIHAADPGLVYEASYQDYLLFMCASAGVQMDFYYPCPKNPPQPYSLNYPSIAVSRLNGTVSVVRTVTNVANASARYQVLIVSPDGVSVQISPRELKFKDVGEKKSFKLVLKDRGSVMRGNGTYVTGSYTWSDGVHFVRSPIVVSFG</sequence>
<feature type="domain" description="Inhibitor I9" evidence="11">
    <location>
        <begin position="31"/>
        <end position="106"/>
    </location>
</feature>
<evidence type="ECO:0000256" key="3">
    <source>
        <dbReference type="ARBA" id="ARBA00022729"/>
    </source>
</evidence>
<feature type="domain" description="PA" evidence="10">
    <location>
        <begin position="417"/>
        <end position="487"/>
    </location>
</feature>
<dbReference type="PROSITE" id="PS00138">
    <property type="entry name" value="SUBTILASE_SER"/>
    <property type="match status" value="1"/>
</dbReference>
<keyword evidence="14" id="KW-1185">Reference proteome</keyword>
<dbReference type="GO" id="GO:0004252">
    <property type="term" value="F:serine-type endopeptidase activity"/>
    <property type="evidence" value="ECO:0007669"/>
    <property type="project" value="UniProtKB-UniRule"/>
</dbReference>
<dbReference type="InterPro" id="IPR041469">
    <property type="entry name" value="Subtilisin-like_FN3"/>
</dbReference>
<dbReference type="Pfam" id="PF02225">
    <property type="entry name" value="PA"/>
    <property type="match status" value="1"/>
</dbReference>
<evidence type="ECO:0000313" key="13">
    <source>
        <dbReference type="EMBL" id="KAF3328483.1"/>
    </source>
</evidence>
<dbReference type="PRINTS" id="PR00723">
    <property type="entry name" value="SUBTILISIN"/>
</dbReference>
<evidence type="ECO:0000259" key="10">
    <source>
        <dbReference type="Pfam" id="PF02225"/>
    </source>
</evidence>
<dbReference type="Gene3D" id="2.60.40.2310">
    <property type="match status" value="1"/>
</dbReference>